<accession>A0AAF0INI9</accession>
<feature type="region of interest" description="Disordered" evidence="1">
    <location>
        <begin position="357"/>
        <end position="421"/>
    </location>
</feature>
<feature type="compositionally biased region" description="Basic and acidic residues" evidence="1">
    <location>
        <begin position="357"/>
        <end position="374"/>
    </location>
</feature>
<dbReference type="EMBL" id="CP119952">
    <property type="protein sequence ID" value="WFC95057.1"/>
    <property type="molecule type" value="Genomic_DNA"/>
</dbReference>
<dbReference type="Gene3D" id="1.25.10.10">
    <property type="entry name" value="Leucine-rich Repeat Variant"/>
    <property type="match status" value="1"/>
</dbReference>
<dbReference type="InterPro" id="IPR016024">
    <property type="entry name" value="ARM-type_fold"/>
</dbReference>
<feature type="compositionally biased region" description="Low complexity" evidence="1">
    <location>
        <begin position="395"/>
        <end position="412"/>
    </location>
</feature>
<evidence type="ECO:0000313" key="2">
    <source>
        <dbReference type="EMBL" id="WFC95057.1"/>
    </source>
</evidence>
<protein>
    <submittedName>
        <fullName evidence="2">Uncharacterized protein</fullName>
    </submittedName>
</protein>
<dbReference type="Proteomes" id="UP001216638">
    <property type="component" value="Chromosome 2"/>
</dbReference>
<gene>
    <name evidence="2" type="ORF">MBRA1_001698</name>
</gene>
<sequence length="421" mass="48058">MWKSYTKVLDDPVQRRAALSSLLEEDDFDVPECEDVSKQLADDFMGDIPDVELRRLVVRAIHRLSREAKPDSPIITAPIMKRMADVSVIQPYEEEPEVAEYALRAMNNIVVHNKELANEIDEATMRALFRCIRAMDPEEPDLADKVCSIAARSLQKFVDPDTGRENGVKLDYDMTVESALSPLWLLIANLSEHSIVLREVMEEHFFERAETDKPDRPPTKPKFPHLGKMLTSEQYPLLSFSIGNAMFQMGNKNARVMLNRFGIEASAGILYTIGEQMKLEREMEERRNQAEIDEDEEQLKAKVHAVDDDMTAEQFYEMMSALGNNNIIRPENPVQRAHEEGYLEKIEEELRQLDIEEQKREDEELQRAVDEWSKSKMRRTVGSSNLSETEEPEAEAVPVPETSAQGQSQGQAKAESVEKSS</sequence>
<dbReference type="AlphaFoldDB" id="A0AAF0INI9"/>
<dbReference type="SUPFAM" id="SSF48371">
    <property type="entry name" value="ARM repeat"/>
    <property type="match status" value="1"/>
</dbReference>
<name>A0AAF0INI9_9BASI</name>
<evidence type="ECO:0000256" key="1">
    <source>
        <dbReference type="SAM" id="MobiDB-lite"/>
    </source>
</evidence>
<keyword evidence="3" id="KW-1185">Reference proteome</keyword>
<organism evidence="2 3">
    <name type="scientific">Malassezia brasiliensis</name>
    <dbReference type="NCBI Taxonomy" id="1821822"/>
    <lineage>
        <taxon>Eukaryota</taxon>
        <taxon>Fungi</taxon>
        <taxon>Dikarya</taxon>
        <taxon>Basidiomycota</taxon>
        <taxon>Ustilaginomycotina</taxon>
        <taxon>Malasseziomycetes</taxon>
        <taxon>Malasseziales</taxon>
        <taxon>Malasseziaceae</taxon>
        <taxon>Malassezia</taxon>
    </lineage>
</organism>
<reference evidence="2" key="1">
    <citation type="submission" date="2023-03" db="EMBL/GenBank/DDBJ databases">
        <title>Mating type loci evolution in Malassezia.</title>
        <authorList>
            <person name="Coelho M.A."/>
        </authorList>
    </citation>
    <scope>NUCLEOTIDE SEQUENCE</scope>
    <source>
        <strain evidence="2">CBS 14135</strain>
    </source>
</reference>
<evidence type="ECO:0000313" key="3">
    <source>
        <dbReference type="Proteomes" id="UP001216638"/>
    </source>
</evidence>
<dbReference type="InterPro" id="IPR011989">
    <property type="entry name" value="ARM-like"/>
</dbReference>
<proteinExistence type="predicted"/>